<dbReference type="RefSeq" id="XP_041198558.1">
    <property type="nucleotide sequence ID" value="XM_041339325.1"/>
</dbReference>
<evidence type="ECO:0000313" key="2">
    <source>
        <dbReference type="Proteomes" id="UP000807769"/>
    </source>
</evidence>
<dbReference type="OrthoDB" id="3262784at2759"/>
<dbReference type="EMBL" id="JABBWG010000003">
    <property type="protein sequence ID" value="KAG1824841.1"/>
    <property type="molecule type" value="Genomic_DNA"/>
</dbReference>
<proteinExistence type="predicted"/>
<gene>
    <name evidence="1" type="ORF">BJ212DRAFT_1476132</name>
</gene>
<evidence type="ECO:0000313" key="1">
    <source>
        <dbReference type="EMBL" id="KAG1824841.1"/>
    </source>
</evidence>
<sequence length="103" mass="11882">MSNIACKKTKKFSVIDKLHAIVVDFLASEVHHKQMCHLIPICSMPICWNTTHAEIEQSIKLKLAINLWVECLDDGLTGKKKDMAAQKKKKWCLSLLDWEFWGQ</sequence>
<keyword evidence="2" id="KW-1185">Reference proteome</keyword>
<reference evidence="1" key="1">
    <citation type="journal article" date="2020" name="New Phytol.">
        <title>Comparative genomics reveals dynamic genome evolution in host specialist ectomycorrhizal fungi.</title>
        <authorList>
            <person name="Lofgren L.A."/>
            <person name="Nguyen N.H."/>
            <person name="Vilgalys R."/>
            <person name="Ruytinx J."/>
            <person name="Liao H.L."/>
            <person name="Branco S."/>
            <person name="Kuo A."/>
            <person name="LaButti K."/>
            <person name="Lipzen A."/>
            <person name="Andreopoulos W."/>
            <person name="Pangilinan J."/>
            <person name="Riley R."/>
            <person name="Hundley H."/>
            <person name="Na H."/>
            <person name="Barry K."/>
            <person name="Grigoriev I.V."/>
            <person name="Stajich J.E."/>
            <person name="Kennedy P.G."/>
        </authorList>
    </citation>
    <scope>NUCLEOTIDE SEQUENCE</scope>
    <source>
        <strain evidence="1">MN1</strain>
    </source>
</reference>
<dbReference type="AlphaFoldDB" id="A0A9P7EKZ5"/>
<protein>
    <submittedName>
        <fullName evidence="1">Uncharacterized protein</fullName>
    </submittedName>
</protein>
<dbReference type="Proteomes" id="UP000807769">
    <property type="component" value="Unassembled WGS sequence"/>
</dbReference>
<name>A0A9P7EKZ5_9AGAM</name>
<dbReference type="GeneID" id="64633341"/>
<comment type="caution">
    <text evidence="1">The sequence shown here is derived from an EMBL/GenBank/DDBJ whole genome shotgun (WGS) entry which is preliminary data.</text>
</comment>
<organism evidence="1 2">
    <name type="scientific">Suillus subaureus</name>
    <dbReference type="NCBI Taxonomy" id="48587"/>
    <lineage>
        <taxon>Eukaryota</taxon>
        <taxon>Fungi</taxon>
        <taxon>Dikarya</taxon>
        <taxon>Basidiomycota</taxon>
        <taxon>Agaricomycotina</taxon>
        <taxon>Agaricomycetes</taxon>
        <taxon>Agaricomycetidae</taxon>
        <taxon>Boletales</taxon>
        <taxon>Suillineae</taxon>
        <taxon>Suillaceae</taxon>
        <taxon>Suillus</taxon>
    </lineage>
</organism>
<accession>A0A9P7EKZ5</accession>